<dbReference type="Proteomes" id="UP000612808">
    <property type="component" value="Unassembled WGS sequence"/>
</dbReference>
<evidence type="ECO:0000313" key="2">
    <source>
        <dbReference type="Proteomes" id="UP000612808"/>
    </source>
</evidence>
<sequence length="97" mass="10631">MAPWALLAQHVGELVAQIEAAPDAERHLIRALIPAGMRAADALEQDDGVPGTNDVPRRVGRAAELRTTLLRHAEYWLGHDDYRTVGLRRAVHPNPGV</sequence>
<proteinExistence type="predicted"/>
<dbReference type="AlphaFoldDB" id="A0A8J3J3S7"/>
<organism evidence="1 2">
    <name type="scientific">Actinocatenispora rupis</name>
    <dbReference type="NCBI Taxonomy" id="519421"/>
    <lineage>
        <taxon>Bacteria</taxon>
        <taxon>Bacillati</taxon>
        <taxon>Actinomycetota</taxon>
        <taxon>Actinomycetes</taxon>
        <taxon>Micromonosporales</taxon>
        <taxon>Micromonosporaceae</taxon>
        <taxon>Actinocatenispora</taxon>
    </lineage>
</organism>
<accession>A0A8J3J3S7</accession>
<gene>
    <name evidence="1" type="ORF">Aru02nite_45470</name>
</gene>
<protein>
    <submittedName>
        <fullName evidence="1">Uncharacterized protein</fullName>
    </submittedName>
</protein>
<reference evidence="1" key="1">
    <citation type="submission" date="2021-01" db="EMBL/GenBank/DDBJ databases">
        <title>Whole genome shotgun sequence of Actinocatenispora rupis NBRC 107355.</title>
        <authorList>
            <person name="Komaki H."/>
            <person name="Tamura T."/>
        </authorList>
    </citation>
    <scope>NUCLEOTIDE SEQUENCE</scope>
    <source>
        <strain evidence="1">NBRC 107355</strain>
    </source>
</reference>
<evidence type="ECO:0000313" key="1">
    <source>
        <dbReference type="EMBL" id="GID13658.1"/>
    </source>
</evidence>
<comment type="caution">
    <text evidence="1">The sequence shown here is derived from an EMBL/GenBank/DDBJ whole genome shotgun (WGS) entry which is preliminary data.</text>
</comment>
<name>A0A8J3J3S7_9ACTN</name>
<keyword evidence="2" id="KW-1185">Reference proteome</keyword>
<dbReference type="EMBL" id="BOMB01000025">
    <property type="protein sequence ID" value="GID13658.1"/>
    <property type="molecule type" value="Genomic_DNA"/>
</dbReference>